<dbReference type="EMBL" id="CP017834">
    <property type="protein sequence ID" value="APJ03144.1"/>
    <property type="molecule type" value="Genomic_DNA"/>
</dbReference>
<dbReference type="AlphaFoldDB" id="A0A1L4CYW5"/>
<dbReference type="InterPro" id="IPR027417">
    <property type="entry name" value="P-loop_NTPase"/>
</dbReference>
<keyword evidence="3" id="KW-0067">ATP-binding</keyword>
<reference evidence="5 6" key="1">
    <citation type="submission" date="2016-10" db="EMBL/GenBank/DDBJ databases">
        <title>Silvanigrella aquatica sp. nov., isolated from a freshwater lake located in the Black Forest, Germany, description of Silvanigrellaceae fam. nov., Silvanigrellales ord. nov., reclassification of the order Bdellovibrionales in the class Oligoflexia, reclassification of the families Bacteriovoracaceae and Halobacteriovoraceae in the new order Bacteriovoracales ord. nov., and reclassification of the family Pseudobacteriovoracaceae in the order Oligoflexiales.</title>
        <authorList>
            <person name="Hahn M.W."/>
            <person name="Schmidt J."/>
            <person name="Koll U."/>
            <person name="Rohde M."/>
            <person name="Verbag S."/>
            <person name="Pitt A."/>
            <person name="Nakai R."/>
            <person name="Naganuma T."/>
            <person name="Lang E."/>
        </authorList>
    </citation>
    <scope>NUCLEOTIDE SEQUENCE [LARGE SCALE GENOMIC DNA]</scope>
    <source>
        <strain evidence="5 6">MWH-Nonnen-W8red</strain>
    </source>
</reference>
<dbReference type="PANTHER" id="PTHR45772">
    <property type="entry name" value="CONSERVED COMPONENT OF ABC TRANSPORTER FOR NATURAL AMINO ACIDS-RELATED"/>
    <property type="match status" value="1"/>
</dbReference>
<dbReference type="STRING" id="1915309.AXG55_04180"/>
<dbReference type="Proteomes" id="UP000184731">
    <property type="component" value="Chromosome"/>
</dbReference>
<dbReference type="GO" id="GO:0015188">
    <property type="term" value="F:L-isoleucine transmembrane transporter activity"/>
    <property type="evidence" value="ECO:0007669"/>
    <property type="project" value="TreeGrafter"/>
</dbReference>
<dbReference type="RefSeq" id="WP_148696868.1">
    <property type="nucleotide sequence ID" value="NZ_CP017834.1"/>
</dbReference>
<name>A0A1L4CYW5_9BACT</name>
<dbReference type="PROSITE" id="PS50893">
    <property type="entry name" value="ABC_TRANSPORTER_2"/>
    <property type="match status" value="1"/>
</dbReference>
<proteinExistence type="predicted"/>
<dbReference type="GO" id="GO:0005886">
    <property type="term" value="C:plasma membrane"/>
    <property type="evidence" value="ECO:0007669"/>
    <property type="project" value="TreeGrafter"/>
</dbReference>
<dbReference type="InterPro" id="IPR003593">
    <property type="entry name" value="AAA+_ATPase"/>
</dbReference>
<dbReference type="OrthoDB" id="5290759at2"/>
<dbReference type="SUPFAM" id="SSF52540">
    <property type="entry name" value="P-loop containing nucleoside triphosphate hydrolases"/>
    <property type="match status" value="1"/>
</dbReference>
<evidence type="ECO:0000313" key="6">
    <source>
        <dbReference type="Proteomes" id="UP000184731"/>
    </source>
</evidence>
<organism evidence="5 6">
    <name type="scientific">Silvanigrella aquatica</name>
    <dbReference type="NCBI Taxonomy" id="1915309"/>
    <lineage>
        <taxon>Bacteria</taxon>
        <taxon>Pseudomonadati</taxon>
        <taxon>Bdellovibrionota</taxon>
        <taxon>Oligoflexia</taxon>
        <taxon>Silvanigrellales</taxon>
        <taxon>Silvanigrellaceae</taxon>
        <taxon>Silvanigrella</taxon>
    </lineage>
</organism>
<dbReference type="GO" id="GO:0016887">
    <property type="term" value="F:ATP hydrolysis activity"/>
    <property type="evidence" value="ECO:0007669"/>
    <property type="project" value="InterPro"/>
</dbReference>
<dbReference type="InterPro" id="IPR032823">
    <property type="entry name" value="BCA_ABC_TP_C"/>
</dbReference>
<dbReference type="SMART" id="SM00382">
    <property type="entry name" value="AAA"/>
    <property type="match status" value="1"/>
</dbReference>
<evidence type="ECO:0000256" key="1">
    <source>
        <dbReference type="ARBA" id="ARBA00022448"/>
    </source>
</evidence>
<dbReference type="GO" id="GO:1903805">
    <property type="term" value="P:L-valine import across plasma membrane"/>
    <property type="evidence" value="ECO:0007669"/>
    <property type="project" value="TreeGrafter"/>
</dbReference>
<dbReference type="GO" id="GO:0015192">
    <property type="term" value="F:L-phenylalanine transmembrane transporter activity"/>
    <property type="evidence" value="ECO:0007669"/>
    <property type="project" value="TreeGrafter"/>
</dbReference>
<dbReference type="GO" id="GO:0005304">
    <property type="term" value="F:L-valine transmembrane transporter activity"/>
    <property type="evidence" value="ECO:0007669"/>
    <property type="project" value="TreeGrafter"/>
</dbReference>
<dbReference type="GO" id="GO:1903806">
    <property type="term" value="P:L-isoleucine import across plasma membrane"/>
    <property type="evidence" value="ECO:0007669"/>
    <property type="project" value="TreeGrafter"/>
</dbReference>
<evidence type="ECO:0000256" key="3">
    <source>
        <dbReference type="ARBA" id="ARBA00022840"/>
    </source>
</evidence>
<dbReference type="GO" id="GO:0015808">
    <property type="term" value="P:L-alanine transport"/>
    <property type="evidence" value="ECO:0007669"/>
    <property type="project" value="TreeGrafter"/>
</dbReference>
<dbReference type="Pfam" id="PF12399">
    <property type="entry name" value="BCA_ABC_TP_C"/>
    <property type="match status" value="1"/>
</dbReference>
<dbReference type="Gene3D" id="3.40.50.300">
    <property type="entry name" value="P-loop containing nucleotide triphosphate hydrolases"/>
    <property type="match status" value="1"/>
</dbReference>
<keyword evidence="6" id="KW-1185">Reference proteome</keyword>
<dbReference type="PANTHER" id="PTHR45772:SF7">
    <property type="entry name" value="AMINO ACID ABC TRANSPORTER ATP-BINDING PROTEIN"/>
    <property type="match status" value="1"/>
</dbReference>
<accession>A0A1L4CYW5</accession>
<feature type="domain" description="ABC transporter" evidence="4">
    <location>
        <begin position="5"/>
        <end position="252"/>
    </location>
</feature>
<gene>
    <name evidence="5" type="ORF">AXG55_04180</name>
</gene>
<dbReference type="InterPro" id="IPR051120">
    <property type="entry name" value="ABC_AA/LPS_Transport"/>
</dbReference>
<dbReference type="CDD" id="cd03219">
    <property type="entry name" value="ABC_Mj1267_LivG_branched"/>
    <property type="match status" value="1"/>
</dbReference>
<dbReference type="KEGG" id="saqi:AXG55_04180"/>
<dbReference type="GO" id="GO:0005524">
    <property type="term" value="F:ATP binding"/>
    <property type="evidence" value="ECO:0007669"/>
    <property type="project" value="UniProtKB-KW"/>
</dbReference>
<evidence type="ECO:0000259" key="4">
    <source>
        <dbReference type="PROSITE" id="PS50893"/>
    </source>
</evidence>
<dbReference type="InterPro" id="IPR003439">
    <property type="entry name" value="ABC_transporter-like_ATP-bd"/>
</dbReference>
<evidence type="ECO:0000313" key="5">
    <source>
        <dbReference type="EMBL" id="APJ03144.1"/>
    </source>
</evidence>
<keyword evidence="1" id="KW-0813">Transport</keyword>
<evidence type="ECO:0000256" key="2">
    <source>
        <dbReference type="ARBA" id="ARBA00022741"/>
    </source>
</evidence>
<dbReference type="GO" id="GO:0042941">
    <property type="term" value="P:D-alanine transmembrane transport"/>
    <property type="evidence" value="ECO:0007669"/>
    <property type="project" value="TreeGrafter"/>
</dbReference>
<protein>
    <recommendedName>
        <fullName evidence="4">ABC transporter domain-containing protein</fullName>
    </recommendedName>
</protein>
<dbReference type="FunFam" id="3.40.50.300:FF:000421">
    <property type="entry name" value="Branched-chain amino acid ABC transporter ATP-binding protein"/>
    <property type="match status" value="1"/>
</dbReference>
<dbReference type="Pfam" id="PF00005">
    <property type="entry name" value="ABC_tran"/>
    <property type="match status" value="1"/>
</dbReference>
<keyword evidence="2" id="KW-0547">Nucleotide-binding</keyword>
<sequence>MSNILSISNVTVKFGGLVALNNFHINVRKGGISGVIGPNGAGKTTVFNIITGVYKPFSGSVLIENIELVGQPTHDIAHYRVSRTFQNIRLFANMSVSENIMAGASLKREGEFFSSLFSFPKARKNEKQINEKMNELLAFCGLEKYKNHPATSLPYGMQRKLEIARALMTDPKLLLLDEPAAGMNPTEKIALQELVKKISQQDISILLIEHDMKFVMNLCEHITVLNYGSVIAEGIPKDIQSNHDVIEAYLGSDVEDDFIESLEKETEYASR</sequence>